<feature type="compositionally biased region" description="Gly residues" evidence="1">
    <location>
        <begin position="1"/>
        <end position="10"/>
    </location>
</feature>
<dbReference type="RefSeq" id="WP_190918718.1">
    <property type="nucleotide sequence ID" value="NZ_JACXIZ010000022.1"/>
</dbReference>
<feature type="domain" description="SLH" evidence="2">
    <location>
        <begin position="175"/>
        <end position="238"/>
    </location>
</feature>
<dbReference type="PANTHER" id="PTHR43308:SF5">
    <property type="entry name" value="S-LAYER PROTEIN _ PEPTIDOGLYCAN ENDO-BETA-N-ACETYLGLUCOSAMINIDASE"/>
    <property type="match status" value="1"/>
</dbReference>
<accession>A0A927BUY3</accession>
<dbReference type="InterPro" id="IPR001119">
    <property type="entry name" value="SLH_dom"/>
</dbReference>
<dbReference type="InterPro" id="IPR051465">
    <property type="entry name" value="Cell_Envelope_Struct_Comp"/>
</dbReference>
<evidence type="ECO:0000313" key="3">
    <source>
        <dbReference type="EMBL" id="MBD2846366.1"/>
    </source>
</evidence>
<feature type="domain" description="SLH" evidence="2">
    <location>
        <begin position="114"/>
        <end position="174"/>
    </location>
</feature>
<dbReference type="EMBL" id="JACXIZ010000022">
    <property type="protein sequence ID" value="MBD2846366.1"/>
    <property type="molecule type" value="Genomic_DNA"/>
</dbReference>
<name>A0A927BUY3_9BACL</name>
<comment type="caution">
    <text evidence="3">The sequence shown here is derived from an EMBL/GenBank/DDBJ whole genome shotgun (WGS) entry which is preliminary data.</text>
</comment>
<evidence type="ECO:0000259" key="2">
    <source>
        <dbReference type="PROSITE" id="PS51272"/>
    </source>
</evidence>
<sequence length="342" mass="37589">MTPRPGGGSPGIYVPIPTEPEPEDAEVDLAVELSATQRGYMEQSQITLELPPFVTVVEVDGGVRLQDSVVWELGAFEPGAAGTRTIVLQLGELEQAELEALLTATITASNPLIELQDDTSALQLMFYSNRYGELVHHRYIMGYPDGEFKPVRAVTRAEIAAIFARILDLDYDPSQPSPYADVAEGRWYTPGIVLASEAGLFDGYGDGRFRPDQPITRAELAAVIARYMGLTDRAPVVTDFADLQGHWAANLIEEIHRTGIAQGYLDGSFKPNAQLTREEAVTMINRLLYRGPLTATDASFPDVSSDRWSFGQVEESTKSHAAIRLPDGSEEQVRVIEEELDY</sequence>
<proteinExistence type="predicted"/>
<evidence type="ECO:0000256" key="1">
    <source>
        <dbReference type="SAM" id="MobiDB-lite"/>
    </source>
</evidence>
<dbReference type="PROSITE" id="PS51272">
    <property type="entry name" value="SLH"/>
    <property type="match status" value="3"/>
</dbReference>
<feature type="region of interest" description="Disordered" evidence="1">
    <location>
        <begin position="1"/>
        <end position="20"/>
    </location>
</feature>
<dbReference type="Pfam" id="PF00395">
    <property type="entry name" value="SLH"/>
    <property type="match status" value="3"/>
</dbReference>
<protein>
    <submittedName>
        <fullName evidence="3">S-layer homology domain-containing protein</fullName>
    </submittedName>
</protein>
<feature type="domain" description="SLH" evidence="2">
    <location>
        <begin position="239"/>
        <end position="298"/>
    </location>
</feature>
<organism evidence="3 4">
    <name type="scientific">Paenibacillus sabuli</name>
    <dbReference type="NCBI Taxonomy" id="2772509"/>
    <lineage>
        <taxon>Bacteria</taxon>
        <taxon>Bacillati</taxon>
        <taxon>Bacillota</taxon>
        <taxon>Bacilli</taxon>
        <taxon>Bacillales</taxon>
        <taxon>Paenibacillaceae</taxon>
        <taxon>Paenibacillus</taxon>
    </lineage>
</organism>
<reference evidence="3" key="1">
    <citation type="submission" date="2020-09" db="EMBL/GenBank/DDBJ databases">
        <title>A novel bacterium of genus Paenibacillus, isolated from South China Sea.</title>
        <authorList>
            <person name="Huang H."/>
            <person name="Mo K."/>
            <person name="Hu Y."/>
        </authorList>
    </citation>
    <scope>NUCLEOTIDE SEQUENCE</scope>
    <source>
        <strain evidence="3">IB182496</strain>
    </source>
</reference>
<dbReference type="Proteomes" id="UP000621560">
    <property type="component" value="Unassembled WGS sequence"/>
</dbReference>
<dbReference type="PANTHER" id="PTHR43308">
    <property type="entry name" value="OUTER MEMBRANE PROTEIN ALPHA-RELATED"/>
    <property type="match status" value="1"/>
</dbReference>
<keyword evidence="4" id="KW-1185">Reference proteome</keyword>
<gene>
    <name evidence="3" type="ORF">IDH44_14270</name>
</gene>
<dbReference type="AlphaFoldDB" id="A0A927BUY3"/>
<evidence type="ECO:0000313" key="4">
    <source>
        <dbReference type="Proteomes" id="UP000621560"/>
    </source>
</evidence>